<evidence type="ECO:0000256" key="8">
    <source>
        <dbReference type="SAM" id="SignalP"/>
    </source>
</evidence>
<name>A0ABM0MT60_SACKO</name>
<comment type="subcellular location">
    <subcellularLocation>
        <location evidence="1">Secreted</location>
    </subcellularLocation>
</comment>
<protein>
    <submittedName>
        <fullName evidence="12">LOW QUALITY PROTEIN: thrombospondin type-1 domain-containing protein 4-like</fullName>
    </submittedName>
</protein>
<dbReference type="PROSITE" id="PS50092">
    <property type="entry name" value="TSP1"/>
    <property type="match status" value="5"/>
</dbReference>
<evidence type="ECO:0000256" key="5">
    <source>
        <dbReference type="ARBA" id="ARBA00023157"/>
    </source>
</evidence>
<dbReference type="PROSITE" id="PS51670">
    <property type="entry name" value="SHKT"/>
    <property type="match status" value="1"/>
</dbReference>
<feature type="disulfide bond" evidence="6">
    <location>
        <begin position="924"/>
        <end position="942"/>
    </location>
</feature>
<dbReference type="InterPro" id="IPR010294">
    <property type="entry name" value="ADAMTS_spacer1"/>
</dbReference>
<dbReference type="InterPro" id="IPR013273">
    <property type="entry name" value="ADAMTS/ADAMTS-like"/>
</dbReference>
<evidence type="ECO:0000256" key="1">
    <source>
        <dbReference type="ARBA" id="ARBA00004613"/>
    </source>
</evidence>
<feature type="signal peptide" evidence="8">
    <location>
        <begin position="1"/>
        <end position="18"/>
    </location>
</feature>
<keyword evidence="3 8" id="KW-0732">Signal</keyword>
<feature type="domain" description="ShKT" evidence="10">
    <location>
        <begin position="917"/>
        <end position="949"/>
    </location>
</feature>
<dbReference type="InterPro" id="IPR000884">
    <property type="entry name" value="TSP1_rpt"/>
</dbReference>
<dbReference type="InterPro" id="IPR050439">
    <property type="entry name" value="ADAMTS_ADAMTS-like"/>
</dbReference>
<dbReference type="SUPFAM" id="SSF82895">
    <property type="entry name" value="TSP-1 type 1 repeat"/>
    <property type="match status" value="6"/>
</dbReference>
<feature type="disulfide bond" evidence="6">
    <location>
        <begin position="933"/>
        <end position="946"/>
    </location>
</feature>
<proteinExistence type="predicted"/>
<dbReference type="Pfam" id="PF19030">
    <property type="entry name" value="TSP1_ADAMTS"/>
    <property type="match status" value="6"/>
</dbReference>
<evidence type="ECO:0000256" key="3">
    <source>
        <dbReference type="ARBA" id="ARBA00022729"/>
    </source>
</evidence>
<evidence type="ECO:0000259" key="10">
    <source>
        <dbReference type="PROSITE" id="PS51670"/>
    </source>
</evidence>
<comment type="caution">
    <text evidence="6">Lacks conserved residue(s) required for the propagation of feature annotation.</text>
</comment>
<keyword evidence="4" id="KW-0677">Repeat</keyword>
<dbReference type="Proteomes" id="UP000694865">
    <property type="component" value="Unplaced"/>
</dbReference>
<feature type="chain" id="PRO_5046921901" evidence="8">
    <location>
        <begin position="19"/>
        <end position="949"/>
    </location>
</feature>
<keyword evidence="5 6" id="KW-1015">Disulfide bond</keyword>
<evidence type="ECO:0000256" key="4">
    <source>
        <dbReference type="ARBA" id="ARBA00022737"/>
    </source>
</evidence>
<dbReference type="Pfam" id="PF05986">
    <property type="entry name" value="ADAMTS_spacer1"/>
    <property type="match status" value="1"/>
</dbReference>
<dbReference type="GeneID" id="100375932"/>
<dbReference type="PROSITE" id="PS50900">
    <property type="entry name" value="PLAC"/>
    <property type="match status" value="1"/>
</dbReference>
<feature type="compositionally biased region" description="Low complexity" evidence="7">
    <location>
        <begin position="391"/>
        <end position="406"/>
    </location>
</feature>
<gene>
    <name evidence="12" type="primary">LOC100375932</name>
</gene>
<dbReference type="InterPro" id="IPR045371">
    <property type="entry name" value="ADAMTS_CR_3"/>
</dbReference>
<dbReference type="InterPro" id="IPR010909">
    <property type="entry name" value="PLAC"/>
</dbReference>
<feature type="region of interest" description="Disordered" evidence="7">
    <location>
        <begin position="318"/>
        <end position="447"/>
    </location>
</feature>
<dbReference type="RefSeq" id="XP_006823201.1">
    <property type="nucleotide sequence ID" value="XM_006823138.1"/>
</dbReference>
<evidence type="ECO:0000259" key="9">
    <source>
        <dbReference type="PROSITE" id="PS50900"/>
    </source>
</evidence>
<dbReference type="PANTHER" id="PTHR13723">
    <property type="entry name" value="ADAMTS A DISINTEGRIN AND METALLOPROTEASE WITH THROMBOSPONDIN MOTIFS PROTEASE"/>
    <property type="match status" value="1"/>
</dbReference>
<dbReference type="InterPro" id="IPR003582">
    <property type="entry name" value="ShKT_dom"/>
</dbReference>
<feature type="compositionally biased region" description="Gly residues" evidence="7">
    <location>
        <begin position="407"/>
        <end position="437"/>
    </location>
</feature>
<evidence type="ECO:0000313" key="11">
    <source>
        <dbReference type="Proteomes" id="UP000694865"/>
    </source>
</evidence>
<dbReference type="PANTHER" id="PTHR13723:SF316">
    <property type="entry name" value="LONELY HEART, ISOFORM A"/>
    <property type="match status" value="1"/>
</dbReference>
<dbReference type="Pfam" id="PF00090">
    <property type="entry name" value="TSP_1"/>
    <property type="match status" value="1"/>
</dbReference>
<dbReference type="SMART" id="SM00209">
    <property type="entry name" value="TSP1"/>
    <property type="match status" value="7"/>
</dbReference>
<accession>A0ABM0MT60</accession>
<evidence type="ECO:0000256" key="2">
    <source>
        <dbReference type="ARBA" id="ARBA00022525"/>
    </source>
</evidence>
<evidence type="ECO:0000313" key="12">
    <source>
        <dbReference type="RefSeq" id="XP_006823201.1"/>
    </source>
</evidence>
<reference evidence="12" key="1">
    <citation type="submission" date="2025-08" db="UniProtKB">
        <authorList>
            <consortium name="RefSeq"/>
        </authorList>
    </citation>
    <scope>IDENTIFICATION</scope>
    <source>
        <tissue evidence="12">Testes</tissue>
    </source>
</reference>
<dbReference type="Pfam" id="PF08686">
    <property type="entry name" value="PLAC"/>
    <property type="match status" value="1"/>
</dbReference>
<feature type="domain" description="PLAC" evidence="9">
    <location>
        <begin position="913"/>
        <end position="949"/>
    </location>
</feature>
<dbReference type="InterPro" id="IPR036383">
    <property type="entry name" value="TSP1_rpt_sf"/>
</dbReference>
<evidence type="ECO:0000256" key="6">
    <source>
        <dbReference type="PROSITE-ProRule" id="PRU01005"/>
    </source>
</evidence>
<dbReference type="Gene3D" id="2.60.120.830">
    <property type="match status" value="1"/>
</dbReference>
<sequence>MWKSSYIILVCLVTTISSEQNQVREKHKREVSTTSAWGSWGEFSECSRTCGGGVSEQTRPCLRRRVGSRFFSVGEHWNCVGLFKKHKSCNPEPCPGDSKDFRQIQCEAFNDTPFMGRIYEWEPFLKAPNPCALNCRAKDFQFYVKLAEKVIDGTQCTPGSQEICVDGQCKEVGCDGVLGSAKKFDECGVCGGDNTECQIMSGIWMTVTMDVGYQMVVKIPRGATKINITELAKSRNYLAVKSASGIGYINSDWSINKPGRFSIAGTMFEYKRPLDPTASIGEQLLSDGPTIEELDVMLIYQTENSGVYYEFIMPSGREDTESELGDTVEGTGSDQPQPGFPAGGYYLQTNPRQLIRPAPGVTGGNGQRGSSIPGPYRQTGHGVENTGGNFGTNYNTGGRYPVNSGGRQSGNSGGRQTGSSGGRRTGNSGGGRTGNPGRGVFTGPSYPNYGLGTNPGIQLQPPYGTRYNSGIQPDIPSASNSRTVGLQPPYGVGSGAVLPRYQGAVNPPSVNPGIQTGANPGVQSGYRPRIPGVYPGVNTPPDGDVVSGGSHNPYQSGTSGVSVDESRPSQVKYMWRENGMTQCSQSCAGGTQHSLVQCLTENSLYVVADSNCNVRRKPRARTIACNTDPCPPRWETAQWGECSRTCDEGVQIRQVTCMQQLGRSVDTQVSAAKCVSLIPETTQKCLIKECPVWNTGKWTKCSVVCGHGVRTRKVTCEDPSGVVEDRLCIHMAKPADTEGCEMRSCAKDWYFSEWSDLCSEQCGPGVLTRHVFCAGHGEEDAVARTECFSNDDPNTPDHVTMVHCSSECGDGKQSRTVLCVNMRNADNYHVVSSGACQTSDKPSTTQFCNLKPCQAQWYKTQWTECTKTCDGGSRSREIKCLDEEGHHTQYCSDDNKPSTRESCNIMPCPTRLPDGACKDKFYNCNIVSQARLCQYSYYKKECCFSCYGR</sequence>
<keyword evidence="2" id="KW-0964">Secreted</keyword>
<evidence type="ECO:0000256" key="7">
    <source>
        <dbReference type="SAM" id="MobiDB-lite"/>
    </source>
</evidence>
<dbReference type="PRINTS" id="PR01857">
    <property type="entry name" value="ADAMTSFAMILY"/>
</dbReference>
<organism evidence="11 12">
    <name type="scientific">Saccoglossus kowalevskii</name>
    <name type="common">Acorn worm</name>
    <dbReference type="NCBI Taxonomy" id="10224"/>
    <lineage>
        <taxon>Eukaryota</taxon>
        <taxon>Metazoa</taxon>
        <taxon>Hemichordata</taxon>
        <taxon>Enteropneusta</taxon>
        <taxon>Harrimaniidae</taxon>
        <taxon>Saccoglossus</taxon>
    </lineage>
</organism>
<dbReference type="Gene3D" id="2.20.100.10">
    <property type="entry name" value="Thrombospondin type-1 (TSP1) repeat"/>
    <property type="match status" value="6"/>
</dbReference>
<keyword evidence="11" id="KW-1185">Reference proteome</keyword>
<dbReference type="Pfam" id="PF19236">
    <property type="entry name" value="ADAMTS_CR_3"/>
    <property type="match status" value="1"/>
</dbReference>